<dbReference type="RefSeq" id="WP_235836593.1">
    <property type="nucleotide sequence ID" value="NZ_FJXR01000002.1"/>
</dbReference>
<evidence type="ECO:0000313" key="2">
    <source>
        <dbReference type="EMBL" id="CZU31699.1"/>
    </source>
</evidence>
<organism evidence="2 3">
    <name type="scientific">Enterobacter cloacae</name>
    <dbReference type="NCBI Taxonomy" id="550"/>
    <lineage>
        <taxon>Bacteria</taxon>
        <taxon>Pseudomonadati</taxon>
        <taxon>Pseudomonadota</taxon>
        <taxon>Gammaproteobacteria</taxon>
        <taxon>Enterobacterales</taxon>
        <taxon>Enterobacteriaceae</taxon>
        <taxon>Enterobacter</taxon>
        <taxon>Enterobacter cloacae complex</taxon>
    </lineage>
</organism>
<keyword evidence="1" id="KW-0472">Membrane</keyword>
<dbReference type="Proteomes" id="UP000076008">
    <property type="component" value="Unassembled WGS sequence"/>
</dbReference>
<dbReference type="AlphaFoldDB" id="A0A144BE42"/>
<reference evidence="2 3" key="1">
    <citation type="submission" date="2016-03" db="EMBL/GenBank/DDBJ databases">
        <authorList>
            <consortium name="Pathogen Informatics"/>
        </authorList>
    </citation>
    <scope>NUCLEOTIDE SEQUENCE [LARGE SCALE GENOMIC DNA]</scope>
    <source>
        <strain evidence="3">e1252</strain>
    </source>
</reference>
<evidence type="ECO:0000256" key="1">
    <source>
        <dbReference type="SAM" id="Phobius"/>
    </source>
</evidence>
<name>A0A144BE42_ENTCL</name>
<keyword evidence="1" id="KW-1133">Transmembrane helix</keyword>
<proteinExistence type="predicted"/>
<evidence type="ECO:0000313" key="3">
    <source>
        <dbReference type="Proteomes" id="UP000076008"/>
    </source>
</evidence>
<protein>
    <submittedName>
        <fullName evidence="2">Uncharacterized protein</fullName>
    </submittedName>
</protein>
<sequence length="218" mass="24799">MMILKEIIVIFDKNFESISSFITALIGAIIGGMFTLKGVDREARITRAEAEKEALELQLSVLKGIKGELVTLFDLYNKRMRIHVDNIVPGQALNLGFPIGDDNFTFYEQNAKFIAKLSDDARDSIINIYTYARSLIQSYKGNNQLIEEYEKILFGMAENNKDKEMYERLHDNKVDVMIDYAQGIKAIDAELKEAIDKGFNVIDNEIASLQCKLENNKI</sequence>
<gene>
    <name evidence="2" type="ORF">SAMEA2273318_00273</name>
</gene>
<feature type="transmembrane region" description="Helical" evidence="1">
    <location>
        <begin position="20"/>
        <end position="39"/>
    </location>
</feature>
<dbReference type="EMBL" id="FJXR01000002">
    <property type="protein sequence ID" value="CZU31699.1"/>
    <property type="molecule type" value="Genomic_DNA"/>
</dbReference>
<accession>A0A144BE42</accession>
<keyword evidence="1" id="KW-0812">Transmembrane</keyword>